<reference evidence="7" key="1">
    <citation type="submission" date="2015-11" db="EMBL/GenBank/DDBJ databases">
        <authorList>
            <person name="Seth-Smith H.M.B."/>
        </authorList>
    </citation>
    <scope>NUCLEOTIDE SEQUENCE [LARGE SCALE GENOMIC DNA]</scope>
    <source>
        <strain evidence="7">2013Ark11</strain>
    </source>
</reference>
<evidence type="ECO:0000313" key="7">
    <source>
        <dbReference type="Proteomes" id="UP000198651"/>
    </source>
</evidence>
<dbReference type="OrthoDB" id="9782239at2"/>
<name>A0A0S4LZM9_9BURK</name>
<organism evidence="6 7">
    <name type="scientific">Candidatus Ichthyocystis hellenicum</name>
    <dbReference type="NCBI Taxonomy" id="1561003"/>
    <lineage>
        <taxon>Bacteria</taxon>
        <taxon>Pseudomonadati</taxon>
        <taxon>Pseudomonadota</taxon>
        <taxon>Betaproteobacteria</taxon>
        <taxon>Burkholderiales</taxon>
        <taxon>Candidatus Ichthyocystis</taxon>
    </lineage>
</organism>
<dbReference type="Proteomes" id="UP000198651">
    <property type="component" value="Chromosome I"/>
</dbReference>
<dbReference type="PROSITE" id="PS00211">
    <property type="entry name" value="ABC_TRANSPORTER_1"/>
    <property type="match status" value="1"/>
</dbReference>
<keyword evidence="2" id="KW-1003">Cell membrane</keyword>
<dbReference type="PATRIC" id="fig|1561003.3.peg.175"/>
<dbReference type="PROSITE" id="PS50893">
    <property type="entry name" value="ABC_TRANSPORTER_2"/>
    <property type="match status" value="1"/>
</dbReference>
<feature type="domain" description="ABC transporter" evidence="5">
    <location>
        <begin position="9"/>
        <end position="245"/>
    </location>
</feature>
<dbReference type="RefSeq" id="WP_092490414.1">
    <property type="nucleotide sequence ID" value="NZ_LN906597.1"/>
</dbReference>
<dbReference type="InterPro" id="IPR027417">
    <property type="entry name" value="P-loop_NTPase"/>
</dbReference>
<accession>A0A0S4LZM9</accession>
<evidence type="ECO:0000256" key="1">
    <source>
        <dbReference type="ARBA" id="ARBA00022448"/>
    </source>
</evidence>
<evidence type="ECO:0000256" key="4">
    <source>
        <dbReference type="ARBA" id="ARBA00022840"/>
    </source>
</evidence>
<sequence>MRAFSYRAIYLSGVDFFRGQTKVLSDIGFSVGAGELVAVMGHSGCGKTTLLELVSGLLFPTKGVVEICHRNLNICTTGELFGIRRQMGILFQTGALFGDLSVFDNVAFPLRELTFLPEDAVRDLTWMKLEAVGLRSAAQLFPAELSGGMARRVALARAVALDPRVLLCDEPFSGLDPVSVRTTANLIRSVTDIFRSATMVITHNIGESIRIFDRIFLLMGGSLVFDGSSEDMFSSENEMVKNFISGKFDKSPSKSVPLSDLTLAENLRIS</sequence>
<keyword evidence="1" id="KW-0813">Transport</keyword>
<dbReference type="Gene3D" id="3.40.50.300">
    <property type="entry name" value="P-loop containing nucleotide triphosphate hydrolases"/>
    <property type="match status" value="1"/>
</dbReference>
<keyword evidence="3" id="KW-0547">Nucleotide-binding</keyword>
<dbReference type="EMBL" id="LN906597">
    <property type="protein sequence ID" value="CUT17033.1"/>
    <property type="molecule type" value="Genomic_DNA"/>
</dbReference>
<evidence type="ECO:0000313" key="6">
    <source>
        <dbReference type="EMBL" id="CUT17033.1"/>
    </source>
</evidence>
<keyword evidence="2" id="KW-0472">Membrane</keyword>
<evidence type="ECO:0000256" key="2">
    <source>
        <dbReference type="ARBA" id="ARBA00022475"/>
    </source>
</evidence>
<dbReference type="PANTHER" id="PTHR43023:SF6">
    <property type="entry name" value="INTERMEMBRANE PHOSPHOLIPID TRANSPORT SYSTEM ATP-BINDING PROTEIN MLAF"/>
    <property type="match status" value="1"/>
</dbReference>
<keyword evidence="7" id="KW-1185">Reference proteome</keyword>
<evidence type="ECO:0000259" key="5">
    <source>
        <dbReference type="PROSITE" id="PS50893"/>
    </source>
</evidence>
<dbReference type="SMART" id="SM00382">
    <property type="entry name" value="AAA"/>
    <property type="match status" value="1"/>
</dbReference>
<protein>
    <submittedName>
        <fullName evidence="6">Phospholipid/cholesterol/gamma-HCH transporter ATP-binding protein</fullName>
    </submittedName>
</protein>
<evidence type="ECO:0000256" key="3">
    <source>
        <dbReference type="ARBA" id="ARBA00022741"/>
    </source>
</evidence>
<proteinExistence type="predicted"/>
<dbReference type="GO" id="GO:0005524">
    <property type="term" value="F:ATP binding"/>
    <property type="evidence" value="ECO:0007669"/>
    <property type="project" value="UniProtKB-KW"/>
</dbReference>
<keyword evidence="4 6" id="KW-0067">ATP-binding</keyword>
<dbReference type="SUPFAM" id="SSF52540">
    <property type="entry name" value="P-loop containing nucleoside triphosphate hydrolases"/>
    <property type="match status" value="1"/>
</dbReference>
<dbReference type="InterPro" id="IPR003593">
    <property type="entry name" value="AAA+_ATPase"/>
</dbReference>
<dbReference type="InterPro" id="IPR003439">
    <property type="entry name" value="ABC_transporter-like_ATP-bd"/>
</dbReference>
<dbReference type="Pfam" id="PF00005">
    <property type="entry name" value="ABC_tran"/>
    <property type="match status" value="1"/>
</dbReference>
<gene>
    <name evidence="6" type="primary">mlaF</name>
    <name evidence="6" type="ORF">Ark11_0174</name>
</gene>
<dbReference type="PANTHER" id="PTHR43023">
    <property type="entry name" value="PROTEIN TRIGALACTOSYLDIACYLGLYCEROL 3, CHLOROPLASTIC"/>
    <property type="match status" value="1"/>
</dbReference>
<dbReference type="STRING" id="1561003.Ark11_0174"/>
<dbReference type="GO" id="GO:0016887">
    <property type="term" value="F:ATP hydrolysis activity"/>
    <property type="evidence" value="ECO:0007669"/>
    <property type="project" value="InterPro"/>
</dbReference>
<dbReference type="AlphaFoldDB" id="A0A0S4LZM9"/>
<dbReference type="InterPro" id="IPR017871">
    <property type="entry name" value="ABC_transporter-like_CS"/>
</dbReference>